<name>A0A127I684_PSEAZ</name>
<dbReference type="KEGG" id="pazo:AYR47_29710"/>
<dbReference type="EMBL" id="CP014546">
    <property type="protein sequence ID" value="AMN82227.1"/>
    <property type="molecule type" value="Genomic_DNA"/>
</dbReference>
<dbReference type="RefSeq" id="WP_061449245.1">
    <property type="nucleotide sequence ID" value="NZ_CP014546.1"/>
</dbReference>
<reference evidence="1 2" key="1">
    <citation type="submission" date="2016-02" db="EMBL/GenBank/DDBJ databases">
        <title>Complete genome sequence of Pseudomonas azotoformans S4.</title>
        <authorList>
            <person name="Fang Y."/>
            <person name="Wu L."/>
            <person name="Feng G."/>
        </authorList>
    </citation>
    <scope>NUCLEOTIDE SEQUENCE [LARGE SCALE GENOMIC DNA]</scope>
    <source>
        <strain evidence="1 2">S4</strain>
    </source>
</reference>
<evidence type="ECO:0000313" key="1">
    <source>
        <dbReference type="EMBL" id="AMN82227.1"/>
    </source>
</evidence>
<organism evidence="1 2">
    <name type="scientific">Pseudomonas azotoformans</name>
    <dbReference type="NCBI Taxonomy" id="47878"/>
    <lineage>
        <taxon>Bacteria</taxon>
        <taxon>Pseudomonadati</taxon>
        <taxon>Pseudomonadota</taxon>
        <taxon>Gammaproteobacteria</taxon>
        <taxon>Pseudomonadales</taxon>
        <taxon>Pseudomonadaceae</taxon>
        <taxon>Pseudomonas</taxon>
    </lineage>
</organism>
<sequence>MANIDLIELALAAPIDWEKFETIICDILGDDDLPKIRKLGGRGDHGMDATEESYYSLTGSIDTAIQITSQKAQKIKVSDTLKKLAFYNIKAKQLIMVFRDTCAASTLRDIRDQGIAAGIHIDVRDRSYIVRRLGSKDSKVFARHFSGDIQKQVKLLLEKPDPLNQASDELKRSVFASMATYSLTPHSRLVHGKLFERTVLAIIAATDKPITKNEILEKAALLLPENNIIQDTQITSAINNLKTSNDIVGSDSGYSASKEALIRVGTSILSVQSAHEDIQQWVRSSVETLRKLNDAEIGYIERNVREAIALIIRLIAPRAIDATIPLDKNTEKDLHRILSKNISPDLGKKALAAIAGYVSDEDRRTKLAPFVRAYTTLAIRNLDPIGKQWQASILSRSIIALDTDAVLKLIVTDLPEHNAIKAALESLAKEGVQIIIPDNVLKEAHGHIERAQTTFNKFRENLLQLPLSIVDSKVWHAVVRGYAYAQTETEKPSWSEYYNRYYDQDDSLNYLIRILKKRVPAKIEDLHELPDSDLEPLRELTDIILTKKEQSRLKADFRGNELMHERVERDLRMLFSMAHKQSSSFYTAKGYLVTEDRALFYAEDSAPWSGRPHVAMMTRSLPVLTDFVCDARLDDTDIVRLVFEPLVAATAELLGDEIETLTKAGADLHKETLDQIEWKLEKGLRKKIHEFNCADELADQTISGELSLELIEAVSRADIQLIPSIAEVAENYRALVQTSAEEKAELDRIKKSIEAALFEVAGQSSKGRARANKMLASLGLSTLPDPEEQKP</sequence>
<dbReference type="Proteomes" id="UP000070516">
    <property type="component" value="Chromosome"/>
</dbReference>
<dbReference type="AlphaFoldDB" id="A0A127I684"/>
<gene>
    <name evidence="1" type="ORF">AYR47_29710</name>
</gene>
<proteinExistence type="predicted"/>
<accession>A0A127I684</accession>
<protein>
    <submittedName>
        <fullName evidence="1">Uncharacterized protein</fullName>
    </submittedName>
</protein>
<evidence type="ECO:0000313" key="2">
    <source>
        <dbReference type="Proteomes" id="UP000070516"/>
    </source>
</evidence>